<sequence length="127" mass="14483">MSYTVFIGKFKDGEPAKIAVDDIKNGFSKYGSIRETSSEIELIADRDLFESGTFTKDNFSQLSLHRPSIDQEFKNFVFDFLQIDGTCYFSQDLDFIKTRSGEIKNFPRDMIEHCVTGITVVTSPEDL</sequence>
<dbReference type="PATRIC" id="fig|1300343.5.peg.2817"/>
<dbReference type="AlphaFoldDB" id="A0A0A2GUR8"/>
<dbReference type="Proteomes" id="UP000030140">
    <property type="component" value="Unassembled WGS sequence"/>
</dbReference>
<dbReference type="KEGG" id="ddo:I597_2776"/>
<dbReference type="EMBL" id="JSAQ01000001">
    <property type="protein sequence ID" value="KGO06258.1"/>
    <property type="molecule type" value="Genomic_DNA"/>
</dbReference>
<comment type="caution">
    <text evidence="1">The sequence shown here is derived from an EMBL/GenBank/DDBJ whole genome shotgun (WGS) entry which is preliminary data.</text>
</comment>
<reference evidence="1 2" key="1">
    <citation type="submission" date="2014-10" db="EMBL/GenBank/DDBJ databases">
        <title>Draft genome sequence of the proteorhodopsin-containing marine bacterium Dokdonia donghaensis.</title>
        <authorList>
            <person name="Gomez-Consarnau L."/>
            <person name="Gonzalez J.M."/>
            <person name="Riedel T."/>
            <person name="Jaenicke S."/>
            <person name="Wagner-Doebler I."/>
            <person name="Fuhrman J.A."/>
        </authorList>
    </citation>
    <scope>NUCLEOTIDE SEQUENCE [LARGE SCALE GENOMIC DNA]</scope>
    <source>
        <strain evidence="1 2">DSW-1</strain>
    </source>
</reference>
<name>A0A0A2GUR8_9FLAO</name>
<accession>A0A0A2GUR8</accession>
<dbReference type="RefSeq" id="WP_035325261.1">
    <property type="nucleotide sequence ID" value="NZ_CP015125.1"/>
</dbReference>
<dbReference type="OrthoDB" id="7068282at2"/>
<evidence type="ECO:0000313" key="2">
    <source>
        <dbReference type="Proteomes" id="UP000030140"/>
    </source>
</evidence>
<organism evidence="1 2">
    <name type="scientific">Dokdonia donghaensis DSW-1</name>
    <dbReference type="NCBI Taxonomy" id="1300343"/>
    <lineage>
        <taxon>Bacteria</taxon>
        <taxon>Pseudomonadati</taxon>
        <taxon>Bacteroidota</taxon>
        <taxon>Flavobacteriia</taxon>
        <taxon>Flavobacteriales</taxon>
        <taxon>Flavobacteriaceae</taxon>
        <taxon>Dokdonia</taxon>
    </lineage>
</organism>
<protein>
    <submittedName>
        <fullName evidence="1">Uncharacterized protein</fullName>
    </submittedName>
</protein>
<proteinExistence type="predicted"/>
<keyword evidence="2" id="KW-1185">Reference proteome</keyword>
<gene>
    <name evidence="1" type="ORF">NV36_05020</name>
</gene>
<evidence type="ECO:0000313" key="1">
    <source>
        <dbReference type="EMBL" id="KGO06258.1"/>
    </source>
</evidence>